<reference evidence="1" key="1">
    <citation type="journal article" date="2022" name="bioRxiv">
        <title>Sequencing and chromosome-scale assembly of the giantPleurodeles waltlgenome.</title>
        <authorList>
            <person name="Brown T."/>
            <person name="Elewa A."/>
            <person name="Iarovenko S."/>
            <person name="Subramanian E."/>
            <person name="Araus A.J."/>
            <person name="Petzold A."/>
            <person name="Susuki M."/>
            <person name="Suzuki K.-i.T."/>
            <person name="Hayashi T."/>
            <person name="Toyoda A."/>
            <person name="Oliveira C."/>
            <person name="Osipova E."/>
            <person name="Leigh N.D."/>
            <person name="Simon A."/>
            <person name="Yun M.H."/>
        </authorList>
    </citation>
    <scope>NUCLEOTIDE SEQUENCE</scope>
    <source>
        <strain evidence="1">20211129_DDA</strain>
        <tissue evidence="1">Liver</tissue>
    </source>
</reference>
<protein>
    <submittedName>
        <fullName evidence="1">Uncharacterized protein</fullName>
    </submittedName>
</protein>
<evidence type="ECO:0000313" key="1">
    <source>
        <dbReference type="EMBL" id="KAJ1137600.1"/>
    </source>
</evidence>
<comment type="caution">
    <text evidence="1">The sequence shown here is derived from an EMBL/GenBank/DDBJ whole genome shotgun (WGS) entry which is preliminary data.</text>
</comment>
<organism evidence="1 2">
    <name type="scientific">Pleurodeles waltl</name>
    <name type="common">Iberian ribbed newt</name>
    <dbReference type="NCBI Taxonomy" id="8319"/>
    <lineage>
        <taxon>Eukaryota</taxon>
        <taxon>Metazoa</taxon>
        <taxon>Chordata</taxon>
        <taxon>Craniata</taxon>
        <taxon>Vertebrata</taxon>
        <taxon>Euteleostomi</taxon>
        <taxon>Amphibia</taxon>
        <taxon>Batrachia</taxon>
        <taxon>Caudata</taxon>
        <taxon>Salamandroidea</taxon>
        <taxon>Salamandridae</taxon>
        <taxon>Pleurodelinae</taxon>
        <taxon>Pleurodeles</taxon>
    </lineage>
</organism>
<evidence type="ECO:0000313" key="2">
    <source>
        <dbReference type="Proteomes" id="UP001066276"/>
    </source>
</evidence>
<accession>A0AAV7QH67</accession>
<dbReference type="Proteomes" id="UP001066276">
    <property type="component" value="Chromosome 6"/>
</dbReference>
<sequence length="79" mass="8798">MTCRGGSESPAWAQLGRRGLRKFVWRIDSDPSAAAGQLNPCACNKWPEAAGCTQKNVPKNSRSSQALHCYPRQPWLRQN</sequence>
<dbReference type="EMBL" id="JANPWB010000010">
    <property type="protein sequence ID" value="KAJ1137600.1"/>
    <property type="molecule type" value="Genomic_DNA"/>
</dbReference>
<keyword evidence="2" id="KW-1185">Reference proteome</keyword>
<name>A0AAV7QH67_PLEWA</name>
<proteinExistence type="predicted"/>
<gene>
    <name evidence="1" type="ORF">NDU88_003998</name>
</gene>
<dbReference type="AlphaFoldDB" id="A0AAV7QH67"/>